<proteinExistence type="predicted"/>
<dbReference type="Gramene" id="MELO3C032783.2.1">
    <property type="protein sequence ID" value="MELO3C032783.2.1"/>
    <property type="gene ID" value="MELO3C032783.2"/>
</dbReference>
<dbReference type="AlphaFoldDB" id="A0A9I9EER0"/>
<reference evidence="1" key="1">
    <citation type="submission" date="2023-03" db="UniProtKB">
        <authorList>
            <consortium name="EnsemblPlants"/>
        </authorList>
    </citation>
    <scope>IDENTIFICATION</scope>
</reference>
<evidence type="ECO:0000313" key="1">
    <source>
        <dbReference type="EnsemblPlants" id="MELO3C032783.2.1"/>
    </source>
</evidence>
<protein>
    <submittedName>
        <fullName evidence="1">Uncharacterized protein</fullName>
    </submittedName>
</protein>
<sequence length="61" mass="7231">MKFPPSVFDGHRNSWWMIMWVIVWTLETSSYVHTTTKTDSLDDFKIVIEANVKEDKVLNGW</sequence>
<organism evidence="1">
    <name type="scientific">Cucumis melo</name>
    <name type="common">Muskmelon</name>
    <dbReference type="NCBI Taxonomy" id="3656"/>
    <lineage>
        <taxon>Eukaryota</taxon>
        <taxon>Viridiplantae</taxon>
        <taxon>Streptophyta</taxon>
        <taxon>Embryophyta</taxon>
        <taxon>Tracheophyta</taxon>
        <taxon>Spermatophyta</taxon>
        <taxon>Magnoliopsida</taxon>
        <taxon>eudicotyledons</taxon>
        <taxon>Gunneridae</taxon>
        <taxon>Pentapetalae</taxon>
        <taxon>rosids</taxon>
        <taxon>fabids</taxon>
        <taxon>Cucurbitales</taxon>
        <taxon>Cucurbitaceae</taxon>
        <taxon>Benincaseae</taxon>
        <taxon>Cucumis</taxon>
    </lineage>
</organism>
<accession>A0A9I9EER0</accession>
<name>A0A9I9EER0_CUCME</name>
<dbReference type="EnsemblPlants" id="MELO3C032783.2.1">
    <property type="protein sequence ID" value="MELO3C032783.2.1"/>
    <property type="gene ID" value="MELO3C032783.2"/>
</dbReference>